<keyword evidence="1" id="KW-0732">Signal</keyword>
<dbReference type="Proteomes" id="UP000694415">
    <property type="component" value="Unplaced"/>
</dbReference>
<dbReference type="AlphaFoldDB" id="A0A8C6II92"/>
<evidence type="ECO:0000313" key="3">
    <source>
        <dbReference type="Proteomes" id="UP000694415"/>
    </source>
</evidence>
<sequence length="53" mass="5853">MLLRISIACLFWGDCCGVGSSLYVESEVGIVGRGNLSHQVWQTNWHPLLCSCL</sequence>
<feature type="signal peptide" evidence="1">
    <location>
        <begin position="1"/>
        <end position="17"/>
    </location>
</feature>
<dbReference type="Ensembl" id="ENSMSIT00000047014.1">
    <property type="protein sequence ID" value="ENSMSIP00000037266.1"/>
    <property type="gene ID" value="ENSMSIG00000031052.1"/>
</dbReference>
<evidence type="ECO:0000256" key="1">
    <source>
        <dbReference type="SAM" id="SignalP"/>
    </source>
</evidence>
<accession>A0A8C6II92</accession>
<evidence type="ECO:0000313" key="2">
    <source>
        <dbReference type="Ensembl" id="ENSMSIP00000037266.1"/>
    </source>
</evidence>
<name>A0A8C6II92_MUSSI</name>
<reference evidence="2" key="1">
    <citation type="submission" date="2025-08" db="UniProtKB">
        <authorList>
            <consortium name="Ensembl"/>
        </authorList>
    </citation>
    <scope>IDENTIFICATION</scope>
</reference>
<proteinExistence type="predicted"/>
<organism evidence="2 3">
    <name type="scientific">Mus spicilegus</name>
    <name type="common">Mound-building mouse</name>
    <dbReference type="NCBI Taxonomy" id="10103"/>
    <lineage>
        <taxon>Eukaryota</taxon>
        <taxon>Metazoa</taxon>
        <taxon>Chordata</taxon>
        <taxon>Craniata</taxon>
        <taxon>Vertebrata</taxon>
        <taxon>Euteleostomi</taxon>
        <taxon>Mammalia</taxon>
        <taxon>Eutheria</taxon>
        <taxon>Euarchontoglires</taxon>
        <taxon>Glires</taxon>
        <taxon>Rodentia</taxon>
        <taxon>Myomorpha</taxon>
        <taxon>Muroidea</taxon>
        <taxon>Muridae</taxon>
        <taxon>Murinae</taxon>
        <taxon>Mus</taxon>
        <taxon>Mus</taxon>
    </lineage>
</organism>
<protein>
    <submittedName>
        <fullName evidence="2">Uncharacterized protein</fullName>
    </submittedName>
</protein>
<feature type="chain" id="PRO_5034413697" evidence="1">
    <location>
        <begin position="18"/>
        <end position="53"/>
    </location>
</feature>
<keyword evidence="3" id="KW-1185">Reference proteome</keyword>
<reference evidence="2" key="2">
    <citation type="submission" date="2025-09" db="UniProtKB">
        <authorList>
            <consortium name="Ensembl"/>
        </authorList>
    </citation>
    <scope>IDENTIFICATION</scope>
</reference>